<proteinExistence type="predicted"/>
<gene>
    <name evidence="2" type="ORF">VZT92_010480</name>
</gene>
<dbReference type="EMBL" id="JBCEZU010000089">
    <property type="protein sequence ID" value="KAK9531027.1"/>
    <property type="molecule type" value="Genomic_DNA"/>
</dbReference>
<evidence type="ECO:0000256" key="1">
    <source>
        <dbReference type="SAM" id="MobiDB-lite"/>
    </source>
</evidence>
<protein>
    <submittedName>
        <fullName evidence="2">Uncharacterized protein</fullName>
    </submittedName>
</protein>
<feature type="region of interest" description="Disordered" evidence="1">
    <location>
        <begin position="76"/>
        <end position="100"/>
    </location>
</feature>
<accession>A0AAW1F9K3</accession>
<keyword evidence="3" id="KW-1185">Reference proteome</keyword>
<evidence type="ECO:0000313" key="2">
    <source>
        <dbReference type="EMBL" id="KAK9531027.1"/>
    </source>
</evidence>
<name>A0AAW1F9K3_ZOAVI</name>
<dbReference type="AlphaFoldDB" id="A0AAW1F9K3"/>
<feature type="compositionally biased region" description="Basic and acidic residues" evidence="1">
    <location>
        <begin position="76"/>
        <end position="94"/>
    </location>
</feature>
<evidence type="ECO:0000313" key="3">
    <source>
        <dbReference type="Proteomes" id="UP001488805"/>
    </source>
</evidence>
<dbReference type="Proteomes" id="UP001488805">
    <property type="component" value="Unassembled WGS sequence"/>
</dbReference>
<comment type="caution">
    <text evidence="2">The sequence shown here is derived from an EMBL/GenBank/DDBJ whole genome shotgun (WGS) entry which is preliminary data.</text>
</comment>
<sequence length="194" mass="21982">MDCAIHCSDEEADATLVSPQNIESWRTPLRAAEIRKHAPILNMAKDLPEGEIPPVQYHRKCRSIFTMKKLLDSIIAREDPRGETAKDTPRRSSREAPSTSRVYDEQSIFCEKASKYLRGQNTREPLTQCAELRADDRIRAAAVRKLDNRMLVVVSRDLVAAEGHYHKSCYLSYTKDHPTSGNIEGEEQGEDIQA</sequence>
<organism evidence="2 3">
    <name type="scientific">Zoarces viviparus</name>
    <name type="common">Viviparous eelpout</name>
    <name type="synonym">Blennius viviparus</name>
    <dbReference type="NCBI Taxonomy" id="48416"/>
    <lineage>
        <taxon>Eukaryota</taxon>
        <taxon>Metazoa</taxon>
        <taxon>Chordata</taxon>
        <taxon>Craniata</taxon>
        <taxon>Vertebrata</taxon>
        <taxon>Euteleostomi</taxon>
        <taxon>Actinopterygii</taxon>
        <taxon>Neopterygii</taxon>
        <taxon>Teleostei</taxon>
        <taxon>Neoteleostei</taxon>
        <taxon>Acanthomorphata</taxon>
        <taxon>Eupercaria</taxon>
        <taxon>Perciformes</taxon>
        <taxon>Cottioidei</taxon>
        <taxon>Zoarcales</taxon>
        <taxon>Zoarcidae</taxon>
        <taxon>Zoarcinae</taxon>
        <taxon>Zoarces</taxon>
    </lineage>
</organism>
<reference evidence="2 3" key="1">
    <citation type="journal article" date="2024" name="Genome Biol. Evol.">
        <title>Chromosome-level genome assembly of the viviparous eelpout Zoarces viviparus.</title>
        <authorList>
            <person name="Fuhrmann N."/>
            <person name="Brasseur M.V."/>
            <person name="Bakowski C.E."/>
            <person name="Podsiadlowski L."/>
            <person name="Prost S."/>
            <person name="Krehenwinkel H."/>
            <person name="Mayer C."/>
        </authorList>
    </citation>
    <scope>NUCLEOTIDE SEQUENCE [LARGE SCALE GENOMIC DNA]</scope>
    <source>
        <strain evidence="2">NO-MEL_2022_Ind0_liver</strain>
    </source>
</reference>